<reference evidence="11" key="2">
    <citation type="journal article" date="2018" name="BMC Genomics">
        <title>A manually annotated Actinidia chinensis var. chinensis (kiwifruit) genome highlights the challenges associated with draft genomes and gene prediction in plants.</title>
        <authorList>
            <person name="Pilkington S.M."/>
            <person name="Crowhurst R."/>
            <person name="Hilario E."/>
            <person name="Nardozza S."/>
            <person name="Fraser L."/>
            <person name="Peng Y."/>
            <person name="Gunaseelan K."/>
            <person name="Simpson R."/>
            <person name="Tahir J."/>
            <person name="Deroles S.C."/>
            <person name="Templeton K."/>
            <person name="Luo Z."/>
            <person name="Davy M."/>
            <person name="Cheng C."/>
            <person name="McNeilage M."/>
            <person name="Scaglione D."/>
            <person name="Liu Y."/>
            <person name="Zhang Q."/>
            <person name="Datson P."/>
            <person name="De Silva N."/>
            <person name="Gardiner S.E."/>
            <person name="Bassett H."/>
            <person name="Chagne D."/>
            <person name="McCallum J."/>
            <person name="Dzierzon H."/>
            <person name="Deng C."/>
            <person name="Wang Y.Y."/>
            <person name="Barron L."/>
            <person name="Manako K."/>
            <person name="Bowen J."/>
            <person name="Foster T.M."/>
            <person name="Erridge Z.A."/>
            <person name="Tiffin H."/>
            <person name="Waite C.N."/>
            <person name="Davies K.M."/>
            <person name="Grierson E.P."/>
            <person name="Laing W.A."/>
            <person name="Kirk R."/>
            <person name="Chen X."/>
            <person name="Wood M."/>
            <person name="Montefiori M."/>
            <person name="Brummell D.A."/>
            <person name="Schwinn K.E."/>
            <person name="Catanach A."/>
            <person name="Fullerton C."/>
            <person name="Li D."/>
            <person name="Meiyalaghan S."/>
            <person name="Nieuwenhuizen N."/>
            <person name="Read N."/>
            <person name="Prakash R."/>
            <person name="Hunter D."/>
            <person name="Zhang H."/>
            <person name="McKenzie M."/>
            <person name="Knabel M."/>
            <person name="Harris A."/>
            <person name="Allan A.C."/>
            <person name="Gleave A."/>
            <person name="Chen A."/>
            <person name="Janssen B.J."/>
            <person name="Plunkett B."/>
            <person name="Ampomah-Dwamena C."/>
            <person name="Voogd C."/>
            <person name="Leif D."/>
            <person name="Lafferty D."/>
            <person name="Souleyre E.J.F."/>
            <person name="Varkonyi-Gasic E."/>
            <person name="Gambi F."/>
            <person name="Hanley J."/>
            <person name="Yao J.L."/>
            <person name="Cheung J."/>
            <person name="David K.M."/>
            <person name="Warren B."/>
            <person name="Marsh K."/>
            <person name="Snowden K.C."/>
            <person name="Lin-Wang K."/>
            <person name="Brian L."/>
            <person name="Martinez-Sanchez M."/>
            <person name="Wang M."/>
            <person name="Ileperuma N."/>
            <person name="Macnee N."/>
            <person name="Campin R."/>
            <person name="McAtee P."/>
            <person name="Drummond R.S.M."/>
            <person name="Espley R.V."/>
            <person name="Ireland H.S."/>
            <person name="Wu R."/>
            <person name="Atkinson R.G."/>
            <person name="Karunairetnam S."/>
            <person name="Bulley S."/>
            <person name="Chunkath S."/>
            <person name="Hanley Z."/>
            <person name="Storey R."/>
            <person name="Thrimawithana A.H."/>
            <person name="Thomson S."/>
            <person name="David C."/>
            <person name="Testolin R."/>
            <person name="Huang H."/>
            <person name="Hellens R.P."/>
            <person name="Schaffer R.J."/>
        </authorList>
    </citation>
    <scope>NUCLEOTIDE SEQUENCE [LARGE SCALE GENOMIC DNA]</scope>
    <source>
        <strain evidence="11">cv. Red5</strain>
    </source>
</reference>
<feature type="transmembrane region" description="Helical" evidence="8">
    <location>
        <begin position="309"/>
        <end position="332"/>
    </location>
</feature>
<evidence type="ECO:0000256" key="6">
    <source>
        <dbReference type="ARBA" id="ARBA00023136"/>
    </source>
</evidence>
<keyword evidence="2" id="KW-0813">Transport</keyword>
<dbReference type="Pfam" id="PF01490">
    <property type="entry name" value="Aa_trans"/>
    <property type="match status" value="1"/>
</dbReference>
<keyword evidence="5 8" id="KW-1133">Transmembrane helix</keyword>
<dbReference type="OrthoDB" id="40134at2759"/>
<feature type="transmembrane region" description="Helical" evidence="8">
    <location>
        <begin position="228"/>
        <end position="249"/>
    </location>
</feature>
<evidence type="ECO:0000256" key="2">
    <source>
        <dbReference type="ARBA" id="ARBA00022448"/>
    </source>
</evidence>
<reference evidence="10 11" key="1">
    <citation type="submission" date="2017-07" db="EMBL/GenBank/DDBJ databases">
        <title>An improved, manually edited Actinidia chinensis var. chinensis (kiwifruit) genome highlights the challenges associated with draft genomes and gene prediction in plants.</title>
        <authorList>
            <person name="Pilkington S."/>
            <person name="Crowhurst R."/>
            <person name="Hilario E."/>
            <person name="Nardozza S."/>
            <person name="Fraser L."/>
            <person name="Peng Y."/>
            <person name="Gunaseelan K."/>
            <person name="Simpson R."/>
            <person name="Tahir J."/>
            <person name="Deroles S."/>
            <person name="Templeton K."/>
            <person name="Luo Z."/>
            <person name="Davy M."/>
            <person name="Cheng C."/>
            <person name="Mcneilage M."/>
            <person name="Scaglione D."/>
            <person name="Liu Y."/>
            <person name="Zhang Q."/>
            <person name="Datson P."/>
            <person name="De Silva N."/>
            <person name="Gardiner S."/>
            <person name="Bassett H."/>
            <person name="Chagne D."/>
            <person name="Mccallum J."/>
            <person name="Dzierzon H."/>
            <person name="Deng C."/>
            <person name="Wang Y.-Y."/>
            <person name="Barron N."/>
            <person name="Manako K."/>
            <person name="Bowen J."/>
            <person name="Foster T."/>
            <person name="Erridge Z."/>
            <person name="Tiffin H."/>
            <person name="Waite C."/>
            <person name="Davies K."/>
            <person name="Grierson E."/>
            <person name="Laing W."/>
            <person name="Kirk R."/>
            <person name="Chen X."/>
            <person name="Wood M."/>
            <person name="Montefiori M."/>
            <person name="Brummell D."/>
            <person name="Schwinn K."/>
            <person name="Catanach A."/>
            <person name="Fullerton C."/>
            <person name="Li D."/>
            <person name="Meiyalaghan S."/>
            <person name="Nieuwenhuizen N."/>
            <person name="Read N."/>
            <person name="Prakash R."/>
            <person name="Hunter D."/>
            <person name="Zhang H."/>
            <person name="Mckenzie M."/>
            <person name="Knabel M."/>
            <person name="Harris A."/>
            <person name="Allan A."/>
            <person name="Chen A."/>
            <person name="Janssen B."/>
            <person name="Plunkett B."/>
            <person name="Dwamena C."/>
            <person name="Voogd C."/>
            <person name="Leif D."/>
            <person name="Lafferty D."/>
            <person name="Souleyre E."/>
            <person name="Varkonyi-Gasic E."/>
            <person name="Gambi F."/>
            <person name="Hanley J."/>
            <person name="Yao J.-L."/>
            <person name="Cheung J."/>
            <person name="David K."/>
            <person name="Warren B."/>
            <person name="Marsh K."/>
            <person name="Snowden K."/>
            <person name="Lin-Wang K."/>
            <person name="Brian L."/>
            <person name="Martinez-Sanchez M."/>
            <person name="Wang M."/>
            <person name="Ileperuma N."/>
            <person name="Macnee N."/>
            <person name="Campin R."/>
            <person name="Mcatee P."/>
            <person name="Drummond R."/>
            <person name="Espley R."/>
            <person name="Ireland H."/>
            <person name="Wu R."/>
            <person name="Atkinson R."/>
            <person name="Karunairetnam S."/>
            <person name="Bulley S."/>
            <person name="Chunkath S."/>
            <person name="Hanley Z."/>
            <person name="Storey R."/>
            <person name="Thrimawithana A."/>
            <person name="Thomson S."/>
            <person name="David C."/>
            <person name="Testolin R."/>
        </authorList>
    </citation>
    <scope>NUCLEOTIDE SEQUENCE [LARGE SCALE GENOMIC DNA]</scope>
    <source>
        <strain evidence="11">cv. Red5</strain>
        <tissue evidence="10">Young leaf</tissue>
    </source>
</reference>
<dbReference type="Proteomes" id="UP000241394">
    <property type="component" value="Chromosome LG21"/>
</dbReference>
<organism evidence="10 11">
    <name type="scientific">Actinidia chinensis var. chinensis</name>
    <name type="common">Chinese soft-hair kiwi</name>
    <dbReference type="NCBI Taxonomy" id="1590841"/>
    <lineage>
        <taxon>Eukaryota</taxon>
        <taxon>Viridiplantae</taxon>
        <taxon>Streptophyta</taxon>
        <taxon>Embryophyta</taxon>
        <taxon>Tracheophyta</taxon>
        <taxon>Spermatophyta</taxon>
        <taxon>Magnoliopsida</taxon>
        <taxon>eudicotyledons</taxon>
        <taxon>Gunneridae</taxon>
        <taxon>Pentapetalae</taxon>
        <taxon>asterids</taxon>
        <taxon>Ericales</taxon>
        <taxon>Actinidiaceae</taxon>
        <taxon>Actinidia</taxon>
    </lineage>
</organism>
<evidence type="ECO:0000259" key="9">
    <source>
        <dbReference type="Pfam" id="PF01490"/>
    </source>
</evidence>
<dbReference type="STRING" id="1590841.A0A2R6Q217"/>
<proteinExistence type="predicted"/>
<feature type="region of interest" description="Disordered" evidence="7">
    <location>
        <begin position="1"/>
        <end position="23"/>
    </location>
</feature>
<comment type="subcellular location">
    <subcellularLocation>
        <location evidence="1">Membrane</location>
    </subcellularLocation>
</comment>
<feature type="transmembrane region" description="Helical" evidence="8">
    <location>
        <begin position="58"/>
        <end position="80"/>
    </location>
</feature>
<evidence type="ECO:0000313" key="11">
    <source>
        <dbReference type="Proteomes" id="UP000241394"/>
    </source>
</evidence>
<gene>
    <name evidence="10" type="ORF">CEY00_Acc24406</name>
</gene>
<dbReference type="PANTHER" id="PTHR48017">
    <property type="entry name" value="OS05G0424000 PROTEIN-RELATED"/>
    <property type="match status" value="1"/>
</dbReference>
<evidence type="ECO:0000313" key="10">
    <source>
        <dbReference type="EMBL" id="PSS00436.1"/>
    </source>
</evidence>
<evidence type="ECO:0000256" key="3">
    <source>
        <dbReference type="ARBA" id="ARBA00022692"/>
    </source>
</evidence>
<evidence type="ECO:0000256" key="8">
    <source>
        <dbReference type="SAM" id="Phobius"/>
    </source>
</evidence>
<dbReference type="OMA" id="YSKQAAC"/>
<feature type="transmembrane region" description="Helical" evidence="8">
    <location>
        <begin position="86"/>
        <end position="108"/>
    </location>
</feature>
<feature type="transmembrane region" description="Helical" evidence="8">
    <location>
        <begin position="138"/>
        <end position="158"/>
    </location>
</feature>
<sequence length="339" mass="37173">MSLAPEISSTTSTPPAAAPPPAAAEQDSFSLSKALQMTKLDSPQDTWLPITESRNGNAYYAAFHTLCSGIGIQALILSFAFYLLGWAWGLICLTITFIWQLYTLWVLVQLHESTETGMRYNRYLQLCCVTFGDKLGKWLALFPIMYLSGGTCVALIVIGGSTLNRFFQYSTCGNTCRVMFGDTTSNLLFRITCSETCSSGSLTMVEWYLVFTCVAVVLSQLPNLNSIAGVSLIGAVTAVGYCTLTWAVSVAEGRIREVSYEPFPANPLLLPYALGIIAFAFRGHNLILEIQATMPSSNQHPFHVPMWKGVKFAYLLIAMCIFPVAIVGFWAYGSEVPFT</sequence>
<evidence type="ECO:0000256" key="4">
    <source>
        <dbReference type="ARBA" id="ARBA00022970"/>
    </source>
</evidence>
<keyword evidence="11" id="KW-1185">Reference proteome</keyword>
<dbReference type="GO" id="GO:0006865">
    <property type="term" value="P:amino acid transport"/>
    <property type="evidence" value="ECO:0007669"/>
    <property type="project" value="UniProtKB-KW"/>
</dbReference>
<evidence type="ECO:0000256" key="1">
    <source>
        <dbReference type="ARBA" id="ARBA00004370"/>
    </source>
</evidence>
<accession>A0A2R6Q217</accession>
<feature type="transmembrane region" description="Helical" evidence="8">
    <location>
        <begin position="204"/>
        <end position="221"/>
    </location>
</feature>
<dbReference type="InParanoid" id="A0A2R6Q217"/>
<dbReference type="InterPro" id="IPR013057">
    <property type="entry name" value="AA_transpt_TM"/>
</dbReference>
<feature type="domain" description="Amino acid transporter transmembrane" evidence="9">
    <location>
        <begin position="55"/>
        <end position="337"/>
    </location>
</feature>
<protein>
    <submittedName>
        <fullName evidence="10">Lysine histidine transporter-like</fullName>
    </submittedName>
</protein>
<dbReference type="GO" id="GO:0016020">
    <property type="term" value="C:membrane"/>
    <property type="evidence" value="ECO:0007669"/>
    <property type="project" value="UniProtKB-SubCell"/>
</dbReference>
<keyword evidence="3 8" id="KW-0812">Transmembrane</keyword>
<dbReference type="EMBL" id="NKQK01000021">
    <property type="protein sequence ID" value="PSS00436.1"/>
    <property type="molecule type" value="Genomic_DNA"/>
</dbReference>
<comment type="caution">
    <text evidence="10">The sequence shown here is derived from an EMBL/GenBank/DDBJ whole genome shotgun (WGS) entry which is preliminary data.</text>
</comment>
<dbReference type="AlphaFoldDB" id="A0A2R6Q217"/>
<evidence type="ECO:0000256" key="5">
    <source>
        <dbReference type="ARBA" id="ARBA00022989"/>
    </source>
</evidence>
<name>A0A2R6Q217_ACTCC</name>
<feature type="transmembrane region" description="Helical" evidence="8">
    <location>
        <begin position="269"/>
        <end position="288"/>
    </location>
</feature>
<dbReference type="Gramene" id="PSS00436">
    <property type="protein sequence ID" value="PSS00436"/>
    <property type="gene ID" value="CEY00_Acc24406"/>
</dbReference>
<evidence type="ECO:0000256" key="7">
    <source>
        <dbReference type="SAM" id="MobiDB-lite"/>
    </source>
</evidence>
<keyword evidence="4" id="KW-0029">Amino-acid transport</keyword>
<keyword evidence="6 8" id="KW-0472">Membrane</keyword>